<evidence type="ECO:0000313" key="2">
    <source>
        <dbReference type="Proteomes" id="UP001162131"/>
    </source>
</evidence>
<dbReference type="PANTHER" id="PTHR36152">
    <property type="entry name" value="CYTOPLASMIC PROTEIN-RELATED"/>
    <property type="match status" value="1"/>
</dbReference>
<dbReference type="SUPFAM" id="SSF141452">
    <property type="entry name" value="Hcp1-like"/>
    <property type="match status" value="1"/>
</dbReference>
<sequence>MAFDIFLLLDTIKGESTDDNHRDWIKLSSFSFGASNPASVGSGDSPISGQPTLSNFMVTKETDVASVNLFGACTQGKELKSMKVEVCTQSGNKIPIVVYEFKQVIVAGIQWSGAGGTSDRPGESVSFAFGSVQVSYTPINPNETAGTKIGPIAWNVLKNKPVMTSKL</sequence>
<dbReference type="Pfam" id="PF05638">
    <property type="entry name" value="T6SS_HCP"/>
    <property type="match status" value="1"/>
</dbReference>
<proteinExistence type="predicted"/>
<dbReference type="Gene3D" id="2.30.110.20">
    <property type="entry name" value="Hcp1-like"/>
    <property type="match status" value="1"/>
</dbReference>
<dbReference type="InterPro" id="IPR008514">
    <property type="entry name" value="T6SS_Hcp"/>
</dbReference>
<keyword evidence="2" id="KW-1185">Reference proteome</keyword>
<gene>
    <name evidence="1" type="ORF">BSTOLATCC_MIC28734</name>
</gene>
<protein>
    <recommendedName>
        <fullName evidence="3">Type VI secretion system tube protein Hcp</fullName>
    </recommendedName>
</protein>
<evidence type="ECO:0000313" key="1">
    <source>
        <dbReference type="EMBL" id="CAG9321452.1"/>
    </source>
</evidence>
<evidence type="ECO:0008006" key="3">
    <source>
        <dbReference type="Google" id="ProtNLM"/>
    </source>
</evidence>
<organism evidence="1 2">
    <name type="scientific">Blepharisma stoltei</name>
    <dbReference type="NCBI Taxonomy" id="1481888"/>
    <lineage>
        <taxon>Eukaryota</taxon>
        <taxon>Sar</taxon>
        <taxon>Alveolata</taxon>
        <taxon>Ciliophora</taxon>
        <taxon>Postciliodesmatophora</taxon>
        <taxon>Heterotrichea</taxon>
        <taxon>Heterotrichida</taxon>
        <taxon>Blepharismidae</taxon>
        <taxon>Blepharisma</taxon>
    </lineage>
</organism>
<dbReference type="InterPro" id="IPR036624">
    <property type="entry name" value="Hcp1-lik_sf"/>
</dbReference>
<dbReference type="AlphaFoldDB" id="A0AAU9JAX9"/>
<dbReference type="Proteomes" id="UP001162131">
    <property type="component" value="Unassembled WGS sequence"/>
</dbReference>
<accession>A0AAU9JAX9</accession>
<name>A0AAU9JAX9_9CILI</name>
<dbReference type="PANTHER" id="PTHR36152:SF1">
    <property type="entry name" value="UBIQUITIN-LIKE DOMAIN-CONTAINING PROTEIN"/>
    <property type="match status" value="1"/>
</dbReference>
<comment type="caution">
    <text evidence="1">The sequence shown here is derived from an EMBL/GenBank/DDBJ whole genome shotgun (WGS) entry which is preliminary data.</text>
</comment>
<reference evidence="1" key="1">
    <citation type="submission" date="2021-09" db="EMBL/GenBank/DDBJ databases">
        <authorList>
            <consortium name="AG Swart"/>
            <person name="Singh M."/>
            <person name="Singh A."/>
            <person name="Seah K."/>
            <person name="Emmerich C."/>
        </authorList>
    </citation>
    <scope>NUCLEOTIDE SEQUENCE</scope>
    <source>
        <strain evidence="1">ATCC30299</strain>
    </source>
</reference>
<dbReference type="InterPro" id="IPR053165">
    <property type="entry name" value="HSI-I_assembly_Hcp1"/>
</dbReference>
<dbReference type="EMBL" id="CAJZBQ010000028">
    <property type="protein sequence ID" value="CAG9321452.1"/>
    <property type="molecule type" value="Genomic_DNA"/>
</dbReference>